<dbReference type="GO" id="GO:0007165">
    <property type="term" value="P:signal transduction"/>
    <property type="evidence" value="ECO:0007669"/>
    <property type="project" value="UniProtKB-KW"/>
</dbReference>
<evidence type="ECO:0000256" key="6">
    <source>
        <dbReference type="ARBA" id="ARBA00023136"/>
    </source>
</evidence>
<dbReference type="FunCoup" id="A0A067QPB9">
    <property type="interactions" value="98"/>
</dbReference>
<dbReference type="InParanoid" id="A0A067QPB9"/>
<protein>
    <recommendedName>
        <fullName evidence="12">Odorant receptor</fullName>
    </recommendedName>
</protein>
<keyword evidence="2" id="KW-0716">Sensory transduction</keyword>
<evidence type="ECO:0000256" key="7">
    <source>
        <dbReference type="ARBA" id="ARBA00023170"/>
    </source>
</evidence>
<feature type="non-terminal residue" evidence="10">
    <location>
        <position position="333"/>
    </location>
</feature>
<feature type="transmembrane region" description="Helical" evidence="9">
    <location>
        <begin position="289"/>
        <end position="309"/>
    </location>
</feature>
<evidence type="ECO:0000256" key="1">
    <source>
        <dbReference type="ARBA" id="ARBA00004141"/>
    </source>
</evidence>
<dbReference type="PANTHER" id="PTHR21137">
    <property type="entry name" value="ODORANT RECEPTOR"/>
    <property type="match status" value="1"/>
</dbReference>
<feature type="transmembrane region" description="Helical" evidence="9">
    <location>
        <begin position="131"/>
        <end position="153"/>
    </location>
</feature>
<evidence type="ECO:0000256" key="9">
    <source>
        <dbReference type="SAM" id="Phobius"/>
    </source>
</evidence>
<dbReference type="AlphaFoldDB" id="A0A067QPB9"/>
<feature type="transmembrane region" description="Helical" evidence="9">
    <location>
        <begin position="257"/>
        <end position="277"/>
    </location>
</feature>
<evidence type="ECO:0000256" key="3">
    <source>
        <dbReference type="ARBA" id="ARBA00022692"/>
    </source>
</evidence>
<dbReference type="GO" id="GO:0005886">
    <property type="term" value="C:plasma membrane"/>
    <property type="evidence" value="ECO:0007669"/>
    <property type="project" value="TreeGrafter"/>
</dbReference>
<evidence type="ECO:0000256" key="8">
    <source>
        <dbReference type="ARBA" id="ARBA00023224"/>
    </source>
</evidence>
<organism evidence="10 11">
    <name type="scientific">Zootermopsis nevadensis</name>
    <name type="common">Dampwood termite</name>
    <dbReference type="NCBI Taxonomy" id="136037"/>
    <lineage>
        <taxon>Eukaryota</taxon>
        <taxon>Metazoa</taxon>
        <taxon>Ecdysozoa</taxon>
        <taxon>Arthropoda</taxon>
        <taxon>Hexapoda</taxon>
        <taxon>Insecta</taxon>
        <taxon>Pterygota</taxon>
        <taxon>Neoptera</taxon>
        <taxon>Polyneoptera</taxon>
        <taxon>Dictyoptera</taxon>
        <taxon>Blattodea</taxon>
        <taxon>Blattoidea</taxon>
        <taxon>Termitoidae</taxon>
        <taxon>Termopsidae</taxon>
        <taxon>Zootermopsis</taxon>
    </lineage>
</organism>
<sequence>MQGDDTVYEQGVIDGRFRVITHLMTVGATPIFPDRTSLAYRAYQMIIVVSAYLTFITAVIGILKNFHDEGFVMEAARTTFTMINVLWTHFFTSRNMQGVRNLVRMAREWSELAGRVADKKKDAWISRIQIVAWRGSGFFYCIHIIYLVLRIVSQSNNILFYNSWIPFETETNFGYYFILVVQALGSILYACLVFAIMTLFASLLLVVCSELEMLQGILMEMKQNEGEPQSAVKESLAQWVKHHQQILRYLKELEDTFNVVLLGPLLSVAVILCLTAYTAVTISGNFVEIIQICLITSAMLSQLQIFCYFGNELTIQSGRIRDAAWGSNWVGMP</sequence>
<dbReference type="GO" id="GO:0004984">
    <property type="term" value="F:olfactory receptor activity"/>
    <property type="evidence" value="ECO:0007669"/>
    <property type="project" value="InterPro"/>
</dbReference>
<reference evidence="10 11" key="1">
    <citation type="journal article" date="2014" name="Nat. Commun.">
        <title>Molecular traces of alternative social organization in a termite genome.</title>
        <authorList>
            <person name="Terrapon N."/>
            <person name="Li C."/>
            <person name="Robertson H.M."/>
            <person name="Ji L."/>
            <person name="Meng X."/>
            <person name="Booth W."/>
            <person name="Chen Z."/>
            <person name="Childers C.P."/>
            <person name="Glastad K.M."/>
            <person name="Gokhale K."/>
            <person name="Gowin J."/>
            <person name="Gronenberg W."/>
            <person name="Hermansen R.A."/>
            <person name="Hu H."/>
            <person name="Hunt B.G."/>
            <person name="Huylmans A.K."/>
            <person name="Khalil S.M."/>
            <person name="Mitchell R.D."/>
            <person name="Munoz-Torres M.C."/>
            <person name="Mustard J.A."/>
            <person name="Pan H."/>
            <person name="Reese J.T."/>
            <person name="Scharf M.E."/>
            <person name="Sun F."/>
            <person name="Vogel H."/>
            <person name="Xiao J."/>
            <person name="Yang W."/>
            <person name="Yang Z."/>
            <person name="Yang Z."/>
            <person name="Zhou J."/>
            <person name="Zhu J."/>
            <person name="Brent C.S."/>
            <person name="Elsik C.G."/>
            <person name="Goodisman M.A."/>
            <person name="Liberles D.A."/>
            <person name="Roe R.M."/>
            <person name="Vargo E.L."/>
            <person name="Vilcinskas A."/>
            <person name="Wang J."/>
            <person name="Bornberg-Bauer E."/>
            <person name="Korb J."/>
            <person name="Zhang G."/>
            <person name="Liebig J."/>
        </authorList>
    </citation>
    <scope>NUCLEOTIDE SEQUENCE [LARGE SCALE GENOMIC DNA]</scope>
    <source>
        <tissue evidence="10">Whole organism</tissue>
    </source>
</reference>
<dbReference type="Proteomes" id="UP000027135">
    <property type="component" value="Unassembled WGS sequence"/>
</dbReference>
<evidence type="ECO:0000313" key="11">
    <source>
        <dbReference type="Proteomes" id="UP000027135"/>
    </source>
</evidence>
<keyword evidence="5 9" id="KW-1133">Transmembrane helix</keyword>
<feature type="transmembrane region" description="Helical" evidence="9">
    <location>
        <begin position="42"/>
        <end position="63"/>
    </location>
</feature>
<feature type="transmembrane region" description="Helical" evidence="9">
    <location>
        <begin position="173"/>
        <end position="206"/>
    </location>
</feature>
<dbReference type="Pfam" id="PF02949">
    <property type="entry name" value="7tm_6"/>
    <property type="match status" value="1"/>
</dbReference>
<dbReference type="PANTHER" id="PTHR21137:SF42">
    <property type="entry name" value="ODORANT RECEPTOR 83A"/>
    <property type="match status" value="1"/>
</dbReference>
<dbReference type="EMBL" id="KK853171">
    <property type="protein sequence ID" value="KDR10320.1"/>
    <property type="molecule type" value="Genomic_DNA"/>
</dbReference>
<evidence type="ECO:0008006" key="12">
    <source>
        <dbReference type="Google" id="ProtNLM"/>
    </source>
</evidence>
<comment type="subcellular location">
    <subcellularLocation>
        <location evidence="1">Membrane</location>
        <topology evidence="1">Multi-pass membrane protein</topology>
    </subcellularLocation>
</comment>
<keyword evidence="4" id="KW-0552">Olfaction</keyword>
<gene>
    <name evidence="10" type="ORF">L798_15003</name>
</gene>
<keyword evidence="6 9" id="KW-0472">Membrane</keyword>
<accession>A0A067QPB9</accession>
<evidence type="ECO:0000256" key="4">
    <source>
        <dbReference type="ARBA" id="ARBA00022725"/>
    </source>
</evidence>
<keyword evidence="3 9" id="KW-0812">Transmembrane</keyword>
<keyword evidence="7" id="KW-0675">Receptor</keyword>
<keyword evidence="8" id="KW-0807">Transducer</keyword>
<dbReference type="OMA" id="FTHAISV"/>
<dbReference type="GO" id="GO:0005549">
    <property type="term" value="F:odorant binding"/>
    <property type="evidence" value="ECO:0007669"/>
    <property type="project" value="InterPro"/>
</dbReference>
<evidence type="ECO:0000256" key="5">
    <source>
        <dbReference type="ARBA" id="ARBA00022989"/>
    </source>
</evidence>
<keyword evidence="11" id="KW-1185">Reference proteome</keyword>
<dbReference type="InterPro" id="IPR004117">
    <property type="entry name" value="7tm6_olfct_rcpt"/>
</dbReference>
<evidence type="ECO:0000256" key="2">
    <source>
        <dbReference type="ARBA" id="ARBA00022606"/>
    </source>
</evidence>
<name>A0A067QPB9_ZOONE</name>
<proteinExistence type="predicted"/>
<evidence type="ECO:0000313" key="10">
    <source>
        <dbReference type="EMBL" id="KDR10320.1"/>
    </source>
</evidence>